<comment type="caution">
    <text evidence="2">The sequence shown here is derived from an EMBL/GenBank/DDBJ whole genome shotgun (WGS) entry which is preliminary data.</text>
</comment>
<reference evidence="2 3" key="1">
    <citation type="submission" date="2023-02" db="EMBL/GenBank/DDBJ databases">
        <title>Population genomics of bacteria associated with diatom.</title>
        <authorList>
            <person name="Xie J."/>
            <person name="Wang H."/>
        </authorList>
    </citation>
    <scope>NUCLEOTIDE SEQUENCE [LARGE SCALE GENOMIC DNA]</scope>
    <source>
        <strain evidence="2 3">PT47_8</strain>
    </source>
</reference>
<evidence type="ECO:0008006" key="4">
    <source>
        <dbReference type="Google" id="ProtNLM"/>
    </source>
</evidence>
<dbReference type="EMBL" id="JARCJK010000013">
    <property type="protein sequence ID" value="MDE4167792.1"/>
    <property type="molecule type" value="Genomic_DNA"/>
</dbReference>
<feature type="chain" id="PRO_5044778713" description="Surface antigen domain-containing protein" evidence="1">
    <location>
        <begin position="24"/>
        <end position="119"/>
    </location>
</feature>
<proteinExistence type="predicted"/>
<sequence>MTRLLIAFATAISLVLPALPASAQGGSIARQLARTGLTQDDINIMTRAGSELYASKKAVVGVDTIWSNPDTSAFGLVEVADVEGNCVTLVYKFQTSKQPSIQSVRLRRCLNDGRWVLTP</sequence>
<keyword evidence="1" id="KW-0732">Signal</keyword>
<accession>A0ABD4XE43</accession>
<name>A0ABD4XE43_9RHOB</name>
<dbReference type="RefSeq" id="WP_133245406.1">
    <property type="nucleotide sequence ID" value="NZ_CP015124.1"/>
</dbReference>
<dbReference type="AlphaFoldDB" id="A0ABD4XE43"/>
<evidence type="ECO:0000313" key="2">
    <source>
        <dbReference type="EMBL" id="MDE4167792.1"/>
    </source>
</evidence>
<gene>
    <name evidence="2" type="ORF">PXK24_19025</name>
</gene>
<evidence type="ECO:0000256" key="1">
    <source>
        <dbReference type="SAM" id="SignalP"/>
    </source>
</evidence>
<evidence type="ECO:0000313" key="3">
    <source>
        <dbReference type="Proteomes" id="UP001218364"/>
    </source>
</evidence>
<feature type="signal peptide" evidence="1">
    <location>
        <begin position="1"/>
        <end position="23"/>
    </location>
</feature>
<protein>
    <recommendedName>
        <fullName evidence="4">Surface antigen domain-containing protein</fullName>
    </recommendedName>
</protein>
<dbReference type="Proteomes" id="UP001218364">
    <property type="component" value="Unassembled WGS sequence"/>
</dbReference>
<organism evidence="2 3">
    <name type="scientific">Phaeobacter gallaeciensis</name>
    <dbReference type="NCBI Taxonomy" id="60890"/>
    <lineage>
        <taxon>Bacteria</taxon>
        <taxon>Pseudomonadati</taxon>
        <taxon>Pseudomonadota</taxon>
        <taxon>Alphaproteobacteria</taxon>
        <taxon>Rhodobacterales</taxon>
        <taxon>Roseobacteraceae</taxon>
        <taxon>Phaeobacter</taxon>
    </lineage>
</organism>